<evidence type="ECO:0000256" key="6">
    <source>
        <dbReference type="ARBA" id="ARBA00022617"/>
    </source>
</evidence>
<dbReference type="InterPro" id="IPR036150">
    <property type="entry name" value="Cyt_b/b6_C_sf"/>
</dbReference>
<feature type="transmembrane region" description="Helical" evidence="17">
    <location>
        <begin position="128"/>
        <end position="152"/>
    </location>
</feature>
<feature type="transmembrane region" description="Helical" evidence="17">
    <location>
        <begin position="64"/>
        <end position="84"/>
    </location>
</feature>
<gene>
    <name evidence="20" type="primary">CYTB</name>
</gene>
<comment type="similarity">
    <text evidence="17">Belongs to the cytochrome b family.</text>
</comment>
<dbReference type="PROSITE" id="PS51002">
    <property type="entry name" value="CYTB_NTER"/>
    <property type="match status" value="1"/>
</dbReference>
<dbReference type="PROSITE" id="PS51003">
    <property type="entry name" value="CYTB_CTER"/>
    <property type="match status" value="1"/>
</dbReference>
<organism evidence="20">
    <name type="scientific">Romanomermis iyengari</name>
    <name type="common">Insect parasitic nematode</name>
    <dbReference type="NCBI Taxonomy" id="416168"/>
    <lineage>
        <taxon>Eukaryota</taxon>
        <taxon>Metazoa</taxon>
        <taxon>Ecdysozoa</taxon>
        <taxon>Nematoda</taxon>
        <taxon>Enoplea</taxon>
        <taxon>Dorylaimia</taxon>
        <taxon>Mermithida</taxon>
        <taxon>Mermithoidea</taxon>
        <taxon>Mermithidae</taxon>
        <taxon>Romanomermis</taxon>
    </lineage>
</organism>
<name>A1Z3B4_ROMIY</name>
<dbReference type="InterPro" id="IPR005798">
    <property type="entry name" value="Cyt_b/b6_C"/>
</dbReference>
<feature type="transmembrane region" description="Helical" evidence="17">
    <location>
        <begin position="274"/>
        <end position="293"/>
    </location>
</feature>
<feature type="transmembrane region" description="Helical" evidence="17">
    <location>
        <begin position="99"/>
        <end position="121"/>
    </location>
</feature>
<dbReference type="AlphaFoldDB" id="A1Z3B4"/>
<dbReference type="RefSeq" id="YP_918978.1">
    <property type="nucleotide sequence ID" value="NC_008693.1"/>
</dbReference>
<keyword evidence="15 17" id="KW-0496">Mitochondrion</keyword>
<dbReference type="GeneID" id="4602245"/>
<dbReference type="EMBL" id="EF175764">
    <property type="protein sequence ID" value="ABL73798.1"/>
    <property type="molecule type" value="Genomic_DNA"/>
</dbReference>
<dbReference type="InterPro" id="IPR016174">
    <property type="entry name" value="Di-haem_cyt_TM"/>
</dbReference>
<dbReference type="PANTHER" id="PTHR19271">
    <property type="entry name" value="CYTOCHROME B"/>
    <property type="match status" value="1"/>
</dbReference>
<dbReference type="GO" id="GO:0006122">
    <property type="term" value="P:mitochondrial electron transport, ubiquinol to cytochrome c"/>
    <property type="evidence" value="ECO:0007669"/>
    <property type="project" value="TreeGrafter"/>
</dbReference>
<dbReference type="InterPro" id="IPR027387">
    <property type="entry name" value="Cytb/b6-like_sf"/>
</dbReference>
<evidence type="ECO:0000256" key="2">
    <source>
        <dbReference type="ARBA" id="ARBA00004448"/>
    </source>
</evidence>
<accession>A1Z3B4</accession>
<dbReference type="CTD" id="4519"/>
<evidence type="ECO:0000256" key="12">
    <source>
        <dbReference type="ARBA" id="ARBA00022989"/>
    </source>
</evidence>
<evidence type="ECO:0000256" key="5">
    <source>
        <dbReference type="ARBA" id="ARBA00022448"/>
    </source>
</evidence>
<evidence type="ECO:0000256" key="10">
    <source>
        <dbReference type="ARBA" id="ARBA00022792"/>
    </source>
</evidence>
<evidence type="ECO:0000313" key="20">
    <source>
        <dbReference type="EMBL" id="ABL73798.1"/>
    </source>
</evidence>
<geneLocation type="mitochondrion" evidence="20"/>
<evidence type="ECO:0000256" key="17">
    <source>
        <dbReference type="RuleBase" id="RU362117"/>
    </source>
</evidence>
<keyword evidence="8 17" id="KW-0812">Transmembrane</keyword>
<dbReference type="PANTHER" id="PTHR19271:SF16">
    <property type="entry name" value="CYTOCHROME B"/>
    <property type="match status" value="1"/>
</dbReference>
<comment type="cofactor">
    <cofactor evidence="17">
        <name>heme b</name>
        <dbReference type="ChEBI" id="CHEBI:60344"/>
    </cofactor>
    <text evidence="17">Binds 2 heme groups non-covalently.</text>
</comment>
<keyword evidence="10" id="KW-0999">Mitochondrion inner membrane</keyword>
<dbReference type="GO" id="GO:0008121">
    <property type="term" value="F:quinol-cytochrome-c reductase activity"/>
    <property type="evidence" value="ECO:0007669"/>
    <property type="project" value="TreeGrafter"/>
</dbReference>
<protein>
    <recommendedName>
        <fullName evidence="4 17">Cytochrome b</fullName>
    </recommendedName>
</protein>
<keyword evidence="9 17" id="KW-0479">Metal-binding</keyword>
<evidence type="ECO:0000256" key="13">
    <source>
        <dbReference type="ARBA" id="ARBA00023004"/>
    </source>
</evidence>
<evidence type="ECO:0000256" key="4">
    <source>
        <dbReference type="ARBA" id="ARBA00013531"/>
    </source>
</evidence>
<dbReference type="GO" id="GO:0005743">
    <property type="term" value="C:mitochondrial inner membrane"/>
    <property type="evidence" value="ECO:0007669"/>
    <property type="project" value="UniProtKB-SubCell"/>
</dbReference>
<evidence type="ECO:0000256" key="14">
    <source>
        <dbReference type="ARBA" id="ARBA00023075"/>
    </source>
</evidence>
<evidence type="ECO:0000256" key="8">
    <source>
        <dbReference type="ARBA" id="ARBA00022692"/>
    </source>
</evidence>
<keyword evidence="7 17" id="KW-0679">Respiratory chain</keyword>
<proteinExistence type="inferred from homology"/>
<feature type="domain" description="Cytochrome b/b6 C-terminal region profile" evidence="19">
    <location>
        <begin position="197"/>
        <end position="355"/>
    </location>
</feature>
<keyword evidence="11 17" id="KW-0249">Electron transport</keyword>
<evidence type="ECO:0000256" key="9">
    <source>
        <dbReference type="ARBA" id="ARBA00022723"/>
    </source>
</evidence>
<comment type="function">
    <text evidence="1 17">Component of the ubiquinol-cytochrome c reductase complex (complex III or cytochrome b-c1 complex) that is part of the mitochondrial respiratory chain. The b-c1 complex mediates electron transfer from ubiquinol to cytochrome c. Contributes to the generation of a proton gradient across the mitochondrial membrane that is then used for ATP synthesis.</text>
</comment>
<keyword evidence="13 17" id="KW-0408">Iron</keyword>
<keyword evidence="16 17" id="KW-0472">Membrane</keyword>
<dbReference type="GO" id="GO:0046872">
    <property type="term" value="F:metal ion binding"/>
    <property type="evidence" value="ECO:0007669"/>
    <property type="project" value="UniProtKB-UniRule"/>
</dbReference>
<dbReference type="SUPFAM" id="SSF81648">
    <property type="entry name" value="a domain/subunit of cytochrome bc1 complex (Ubiquinol-cytochrome c reductase)"/>
    <property type="match status" value="1"/>
</dbReference>
<feature type="transmembrane region" description="Helical" evidence="17">
    <location>
        <begin position="329"/>
        <end position="351"/>
    </location>
</feature>
<dbReference type="Gene3D" id="1.20.810.10">
    <property type="entry name" value="Cytochrome Bc1 Complex, Chain C"/>
    <property type="match status" value="1"/>
</dbReference>
<evidence type="ECO:0000256" key="11">
    <source>
        <dbReference type="ARBA" id="ARBA00022982"/>
    </source>
</evidence>
<keyword evidence="6 17" id="KW-0349">Heme</keyword>
<evidence type="ECO:0000256" key="16">
    <source>
        <dbReference type="ARBA" id="ARBA00023136"/>
    </source>
</evidence>
<evidence type="ECO:0000256" key="1">
    <source>
        <dbReference type="ARBA" id="ARBA00002566"/>
    </source>
</evidence>
<dbReference type="Pfam" id="PF00032">
    <property type="entry name" value="Cytochrom_B_C"/>
    <property type="match status" value="1"/>
</dbReference>
<feature type="transmembrane region" description="Helical" evidence="17">
    <location>
        <begin position="17"/>
        <end position="43"/>
    </location>
</feature>
<keyword evidence="12 17" id="KW-1133">Transmembrane helix</keyword>
<evidence type="ECO:0000259" key="19">
    <source>
        <dbReference type="PROSITE" id="PS51003"/>
    </source>
</evidence>
<evidence type="ECO:0000256" key="3">
    <source>
        <dbReference type="ARBA" id="ARBA00011649"/>
    </source>
</evidence>
<dbReference type="InterPro" id="IPR005797">
    <property type="entry name" value="Cyt_b/b6_N"/>
</dbReference>
<evidence type="ECO:0000256" key="7">
    <source>
        <dbReference type="ARBA" id="ARBA00022660"/>
    </source>
</evidence>
<dbReference type="SUPFAM" id="SSF81342">
    <property type="entry name" value="Transmembrane di-heme cytochromes"/>
    <property type="match status" value="1"/>
</dbReference>
<comment type="subcellular location">
    <subcellularLocation>
        <location evidence="2">Mitochondrion inner membrane</location>
        <topology evidence="2">Multi-pass membrane protein</topology>
    </subcellularLocation>
</comment>
<keyword evidence="5 17" id="KW-0813">Transport</keyword>
<reference evidence="20" key="1">
    <citation type="submission" date="2006-12" db="EMBL/GenBank/DDBJ databases">
        <authorList>
            <person name="Wu Z.K."/>
            <person name="Hyman B.C."/>
        </authorList>
    </citation>
    <scope>NUCLEOTIDE SEQUENCE</scope>
</reference>
<feature type="transmembrane region" description="Helical" evidence="17">
    <location>
        <begin position="164"/>
        <end position="190"/>
    </location>
</feature>
<sequence length="355" mass="41456">MNKNFKISLFSPLNLSYWWNLGSLLLMLILIQILSGVMLSLFYENSMMSFTSLWVIHMEIFNGSLIHYIHLNFASFLFMVLYFHMVKALLYNSYLNLKFVWLTGWLMMILFMMIAFLGYVLPWGQMSLWGATVITNLLSTLPFGNYLVQWIWGGYFVSNITLKLFFSLHFLFPLLTLTVIALHMITLHYYGSSNPLGTYNNIVKSEFSLNYLVKDLVNIILLLVFIIFSLLKSFNLSDPENFIMANSLVSPIHIQPEWYFLQYYAILRAIPSKVGGVIIFVLSLVMIASMILFKNLNSCYTKMNLFMMLVFMIVNIILMWLGGQVVEEPYLTVSQFFSFLYFMWFLVLGIMMKKL</sequence>
<evidence type="ECO:0000256" key="15">
    <source>
        <dbReference type="ARBA" id="ARBA00023128"/>
    </source>
</evidence>
<feature type="transmembrane region" description="Helical" evidence="17">
    <location>
        <begin position="211"/>
        <end position="231"/>
    </location>
</feature>
<dbReference type="Pfam" id="PF00033">
    <property type="entry name" value="Cytochrome_B"/>
    <property type="match status" value="1"/>
</dbReference>
<feature type="domain" description="Cytochrome b/b6 N-terminal region profile" evidence="18">
    <location>
        <begin position="1"/>
        <end position="196"/>
    </location>
</feature>
<comment type="subunit">
    <text evidence="3">The main subunits of complex b-c1 are: cytochrome b, cytochrome c1 and the Rieske protein.</text>
</comment>
<dbReference type="GO" id="GO:0016491">
    <property type="term" value="F:oxidoreductase activity"/>
    <property type="evidence" value="ECO:0007669"/>
    <property type="project" value="UniProtKB-UniRule"/>
</dbReference>
<evidence type="ECO:0000259" key="18">
    <source>
        <dbReference type="PROSITE" id="PS51002"/>
    </source>
</evidence>
<feature type="transmembrane region" description="Helical" evidence="17">
    <location>
        <begin position="305"/>
        <end position="323"/>
    </location>
</feature>
<keyword evidence="14" id="KW-0830">Ubiquinone</keyword>